<dbReference type="EMBL" id="AWWV01001767">
    <property type="protein sequence ID" value="OMP10923.1"/>
    <property type="molecule type" value="Genomic_DNA"/>
</dbReference>
<sequence>MGKLLIFEYSPIARTTPFGYRPLVPLPGVEPFYEVDAESIDSRGGSLFLIL</sequence>
<reference evidence="1 2" key="1">
    <citation type="submission" date="2013-09" db="EMBL/GenBank/DDBJ databases">
        <title>Corchorus capsularis genome sequencing.</title>
        <authorList>
            <person name="Alam M."/>
            <person name="Haque M.S."/>
            <person name="Islam M.S."/>
            <person name="Emdad E.M."/>
            <person name="Islam M.M."/>
            <person name="Ahmed B."/>
            <person name="Halim A."/>
            <person name="Hossen Q.M.M."/>
            <person name="Hossain M.Z."/>
            <person name="Ahmed R."/>
            <person name="Khan M.M."/>
            <person name="Islam R."/>
            <person name="Rashid M.M."/>
            <person name="Khan S.A."/>
            <person name="Rahman M.S."/>
            <person name="Alam M."/>
        </authorList>
    </citation>
    <scope>NUCLEOTIDE SEQUENCE [LARGE SCALE GENOMIC DNA]</scope>
    <source>
        <strain evidence="2">cv. CVL-1</strain>
        <tissue evidence="1">Whole seedling</tissue>
    </source>
</reference>
<dbReference type="Proteomes" id="UP000188268">
    <property type="component" value="Unassembled WGS sequence"/>
</dbReference>
<organism evidence="1 2">
    <name type="scientific">Corchorus capsularis</name>
    <name type="common">Jute</name>
    <dbReference type="NCBI Taxonomy" id="210143"/>
    <lineage>
        <taxon>Eukaryota</taxon>
        <taxon>Viridiplantae</taxon>
        <taxon>Streptophyta</taxon>
        <taxon>Embryophyta</taxon>
        <taxon>Tracheophyta</taxon>
        <taxon>Spermatophyta</taxon>
        <taxon>Magnoliopsida</taxon>
        <taxon>eudicotyledons</taxon>
        <taxon>Gunneridae</taxon>
        <taxon>Pentapetalae</taxon>
        <taxon>rosids</taxon>
        <taxon>malvids</taxon>
        <taxon>Malvales</taxon>
        <taxon>Malvaceae</taxon>
        <taxon>Grewioideae</taxon>
        <taxon>Apeibeae</taxon>
        <taxon>Corchorus</taxon>
    </lineage>
</organism>
<proteinExistence type="predicted"/>
<gene>
    <name evidence="1" type="ORF">CCACVL1_00746</name>
</gene>
<protein>
    <submittedName>
        <fullName evidence="1">Uncharacterized protein</fullName>
    </submittedName>
</protein>
<dbReference type="Gramene" id="OMP10923">
    <property type="protein sequence ID" value="OMP10923"/>
    <property type="gene ID" value="CCACVL1_00746"/>
</dbReference>
<evidence type="ECO:0000313" key="1">
    <source>
        <dbReference type="EMBL" id="OMP10923.1"/>
    </source>
</evidence>
<accession>A0A1R3KUZ9</accession>
<keyword evidence="2" id="KW-1185">Reference proteome</keyword>
<evidence type="ECO:0000313" key="2">
    <source>
        <dbReference type="Proteomes" id="UP000188268"/>
    </source>
</evidence>
<comment type="caution">
    <text evidence="1">The sequence shown here is derived from an EMBL/GenBank/DDBJ whole genome shotgun (WGS) entry which is preliminary data.</text>
</comment>
<feature type="non-terminal residue" evidence="1">
    <location>
        <position position="51"/>
    </location>
</feature>
<dbReference type="AlphaFoldDB" id="A0A1R3KUZ9"/>
<name>A0A1R3KUZ9_COCAP</name>